<dbReference type="EMBL" id="CP002362">
    <property type="protein sequence ID" value="ADR37771.1"/>
    <property type="molecule type" value="Genomic_DNA"/>
</dbReference>
<dbReference type="Gene3D" id="2.40.50.140">
    <property type="entry name" value="Nucleic acid-binding proteins"/>
    <property type="match status" value="2"/>
</dbReference>
<dbReference type="GO" id="GO:0006260">
    <property type="term" value="P:DNA replication"/>
    <property type="evidence" value="ECO:0007669"/>
    <property type="project" value="InterPro"/>
</dbReference>
<gene>
    <name evidence="3" type="ordered locus">Ocepr_2323</name>
</gene>
<evidence type="ECO:0000256" key="2">
    <source>
        <dbReference type="PROSITE-ProRule" id="PRU00252"/>
    </source>
</evidence>
<dbReference type="GO" id="GO:0009295">
    <property type="term" value="C:nucleoid"/>
    <property type="evidence" value="ECO:0007669"/>
    <property type="project" value="TreeGrafter"/>
</dbReference>
<dbReference type="InterPro" id="IPR012340">
    <property type="entry name" value="NA-bd_OB-fold"/>
</dbReference>
<dbReference type="HOGENOM" id="CLU_1249562_0_0_0"/>
<evidence type="ECO:0000256" key="1">
    <source>
        <dbReference type="ARBA" id="ARBA00023125"/>
    </source>
</evidence>
<sequence>MNAVIVTGKVERAEAKALDGDRTLVTFNLIGAYEEEGRVRNFVVPVSLFGAQARRFDNGLEGQEVAVVGSLRQRTWENDKKEKRSAVSLVARYLYRVAHAEAKPFGKGSAPFPAVNQVNLQGRLVATPESSERGPLRVTLAVSRDYVPEGKERPDADFIDITIWSPLAEALAQAEKGDPLTVFGRFNRESWEKDGKTHYAARVTATGVVPGIPLVLEPAAS</sequence>
<dbReference type="GO" id="GO:0003697">
    <property type="term" value="F:single-stranded DNA binding"/>
    <property type="evidence" value="ECO:0007669"/>
    <property type="project" value="InterPro"/>
</dbReference>
<dbReference type="PANTHER" id="PTHR10302:SF27">
    <property type="entry name" value="SINGLE-STRANDED DNA-BINDING PROTEIN"/>
    <property type="match status" value="1"/>
</dbReference>
<accession>E4UAJ2</accession>
<dbReference type="PANTHER" id="PTHR10302">
    <property type="entry name" value="SINGLE-STRANDED DNA-BINDING PROTEIN"/>
    <property type="match status" value="1"/>
</dbReference>
<dbReference type="PROSITE" id="PS50935">
    <property type="entry name" value="SSB"/>
    <property type="match status" value="2"/>
</dbReference>
<dbReference type="InterPro" id="IPR000424">
    <property type="entry name" value="Primosome_PriB/ssb"/>
</dbReference>
<keyword evidence="4" id="KW-1185">Reference proteome</keyword>
<evidence type="ECO:0000313" key="3">
    <source>
        <dbReference type="EMBL" id="ADR37771.1"/>
    </source>
</evidence>
<dbReference type="SUPFAM" id="SSF50249">
    <property type="entry name" value="Nucleic acid-binding proteins"/>
    <property type="match status" value="2"/>
</dbReference>
<dbReference type="RefSeq" id="WP_013449751.1">
    <property type="nucleotide sequence ID" value="NC_014753.1"/>
</dbReference>
<dbReference type="OrthoDB" id="9809878at2"/>
<proteinExistence type="predicted"/>
<dbReference type="Proteomes" id="UP000008722">
    <property type="component" value="Plasmid pOCEPR01"/>
</dbReference>
<dbReference type="CDD" id="cd04496">
    <property type="entry name" value="SSB_OBF"/>
    <property type="match status" value="1"/>
</dbReference>
<dbReference type="Pfam" id="PF00436">
    <property type="entry name" value="SSB"/>
    <property type="match status" value="2"/>
</dbReference>
<dbReference type="InterPro" id="IPR011344">
    <property type="entry name" value="ssDNA-bd"/>
</dbReference>
<geneLocation type="plasmid" evidence="3 4">
    <name>pOCEPR01</name>
</geneLocation>
<evidence type="ECO:0000313" key="4">
    <source>
        <dbReference type="Proteomes" id="UP000008722"/>
    </source>
</evidence>
<reference evidence="3 4" key="2">
    <citation type="journal article" date="2011" name="Stand. Genomic Sci.">
        <title>Complete genome sequence of Oceanithermus profundus type strain (506).</title>
        <authorList>
            <person name="Pati A."/>
            <person name="Zhang X."/>
            <person name="Lapidus A."/>
            <person name="Nolan M."/>
            <person name="Lucas S."/>
            <person name="Del Rio T.G."/>
            <person name="Tice H."/>
            <person name="Cheng J.F."/>
            <person name="Tapia R."/>
            <person name="Han C."/>
            <person name="Goodwin L."/>
            <person name="Pitluck S."/>
            <person name="Liolios K."/>
            <person name="Pagani I."/>
            <person name="Ivanova N."/>
            <person name="Mavromatis K."/>
            <person name="Chen A."/>
            <person name="Palaniappan K."/>
            <person name="Hauser L."/>
            <person name="Jeffries C.D."/>
            <person name="Brambilla E.M."/>
            <person name="Rohl A."/>
            <person name="Mwirichia R."/>
            <person name="Rohde M."/>
            <person name="Tindall B.J."/>
            <person name="Sikorski J."/>
            <person name="Wirth R."/>
            <person name="Goker M."/>
            <person name="Woyke T."/>
            <person name="Detter J.C."/>
            <person name="Bristow J."/>
            <person name="Eisen J.A."/>
            <person name="Markowitz V."/>
            <person name="Hugenholtz P."/>
            <person name="Kyrpides N.C."/>
            <person name="Klenk H.P."/>
            <person name="Land M."/>
        </authorList>
    </citation>
    <scope>NUCLEOTIDE SEQUENCE [LARGE SCALE GENOMIC DNA]</scope>
    <source>
        <strain evidence="4">DSM 14977 / NBRC 100410 / VKM B-2274 / 506</strain>
        <plasmid evidence="4">Plasmid pOCEPR01</plasmid>
    </source>
</reference>
<name>E4UAJ2_OCEP5</name>
<protein>
    <submittedName>
        <fullName evidence="3">Single-strand binding protein/Primosomal replication protein n</fullName>
    </submittedName>
</protein>
<dbReference type="KEGG" id="opr:Ocepr_2323"/>
<dbReference type="AlphaFoldDB" id="E4UAJ2"/>
<dbReference type="eggNOG" id="COG0629">
    <property type="taxonomic scope" value="Bacteria"/>
</dbReference>
<keyword evidence="1 2" id="KW-0238">DNA-binding</keyword>
<reference evidence="4" key="1">
    <citation type="submission" date="2010-11" db="EMBL/GenBank/DDBJ databases">
        <title>The complete sequence of plasmid of Oceanithermus profundus DSM 14977.</title>
        <authorList>
            <consortium name="US DOE Joint Genome Institute (JGI-PGF)"/>
            <person name="Lucas S."/>
            <person name="Copeland A."/>
            <person name="Lapidus A."/>
            <person name="Bruce D."/>
            <person name="Goodwin L."/>
            <person name="Pitluck S."/>
            <person name="Kyrpides N."/>
            <person name="Mavromatis K."/>
            <person name="Pagani I."/>
            <person name="Ivanova N."/>
            <person name="Zhang X."/>
            <person name="Brettin T."/>
            <person name="Detter J.C."/>
            <person name="Tapia R."/>
            <person name="Han C."/>
            <person name="Land M."/>
            <person name="Hauser L."/>
            <person name="Markowitz V."/>
            <person name="Cheng J.-F."/>
            <person name="Hugenholtz P."/>
            <person name="Woyke T."/>
            <person name="Wu D."/>
            <person name="Tindall B."/>
            <person name="Faehnrich R."/>
            <person name="Brambilla E."/>
            <person name="Klenk H.-P."/>
            <person name="Eisen J.A."/>
        </authorList>
    </citation>
    <scope>NUCLEOTIDE SEQUENCE [LARGE SCALE GENOMIC DNA]</scope>
    <source>
        <strain evidence="4">DSM 14977 / NBRC 100410 / VKM B-2274 / 506</strain>
        <plasmid evidence="4">Plasmid pOCEPR01</plasmid>
    </source>
</reference>
<organism evidence="3 4">
    <name type="scientific">Oceanithermus profundus (strain DSM 14977 / NBRC 100410 / VKM B-2274 / 506)</name>
    <dbReference type="NCBI Taxonomy" id="670487"/>
    <lineage>
        <taxon>Bacteria</taxon>
        <taxon>Thermotogati</taxon>
        <taxon>Deinococcota</taxon>
        <taxon>Deinococci</taxon>
        <taxon>Thermales</taxon>
        <taxon>Thermaceae</taxon>
        <taxon>Oceanithermus</taxon>
    </lineage>
</organism>
<keyword evidence="3" id="KW-0614">Plasmid</keyword>